<keyword evidence="1" id="KW-0472">Membrane</keyword>
<reference evidence="2" key="2">
    <citation type="submission" date="2020-09" db="EMBL/GenBank/DDBJ databases">
        <authorList>
            <person name="Sun Q."/>
            <person name="Zhou Y."/>
        </authorList>
    </citation>
    <scope>NUCLEOTIDE SEQUENCE</scope>
    <source>
        <strain evidence="2">CGMCC 1.15958</strain>
    </source>
</reference>
<name>A0A916Z4E9_9BACT</name>
<protein>
    <recommendedName>
        <fullName evidence="4">DUF2007 domain-containing protein</fullName>
    </recommendedName>
</protein>
<evidence type="ECO:0008006" key="4">
    <source>
        <dbReference type="Google" id="ProtNLM"/>
    </source>
</evidence>
<gene>
    <name evidence="2" type="ORF">GCM10011514_45360</name>
</gene>
<evidence type="ECO:0000256" key="1">
    <source>
        <dbReference type="SAM" id="Phobius"/>
    </source>
</evidence>
<keyword evidence="1" id="KW-1133">Transmembrane helix</keyword>
<organism evidence="2 3">
    <name type="scientific">Emticicia aquatilis</name>
    <dbReference type="NCBI Taxonomy" id="1537369"/>
    <lineage>
        <taxon>Bacteria</taxon>
        <taxon>Pseudomonadati</taxon>
        <taxon>Bacteroidota</taxon>
        <taxon>Cytophagia</taxon>
        <taxon>Cytophagales</taxon>
        <taxon>Leadbetterellaceae</taxon>
        <taxon>Emticicia</taxon>
    </lineage>
</organism>
<feature type="transmembrane region" description="Helical" evidence="1">
    <location>
        <begin position="150"/>
        <end position="170"/>
    </location>
</feature>
<proteinExistence type="predicted"/>
<comment type="caution">
    <text evidence="2">The sequence shown here is derived from an EMBL/GenBank/DDBJ whole genome shotgun (WGS) entry which is preliminary data.</text>
</comment>
<dbReference type="EMBL" id="BMKK01000012">
    <property type="protein sequence ID" value="GGD76284.1"/>
    <property type="molecule type" value="Genomic_DNA"/>
</dbReference>
<evidence type="ECO:0000313" key="3">
    <source>
        <dbReference type="Proteomes" id="UP000609064"/>
    </source>
</evidence>
<dbReference type="RefSeq" id="WP_188769746.1">
    <property type="nucleotide sequence ID" value="NZ_BMKK01000012.1"/>
</dbReference>
<sequence>MEEFKKIKSFNDEAQFNDLLEILKRNDIPFQTEAYRERMDSVSLISLPPEFIVKVTSDKFARVFEILDEVASKEVFEVDKSHYLFTFSDEELYDLLAKPDEWSAFDYQLAQKILGERGKQVDKEFLKSLKKARIEALAKPEPKQGNNIRIGYAFALLGGLIGIAIGWNMMTSKKILPNGEQIYSYQEVDRKHGKRIVILGSIMFVVAVILRIMSQIVDR</sequence>
<evidence type="ECO:0000313" key="2">
    <source>
        <dbReference type="EMBL" id="GGD76284.1"/>
    </source>
</evidence>
<dbReference type="AlphaFoldDB" id="A0A916Z4E9"/>
<reference evidence="2" key="1">
    <citation type="journal article" date="2014" name="Int. J. Syst. Evol. Microbiol.">
        <title>Complete genome sequence of Corynebacterium casei LMG S-19264T (=DSM 44701T), isolated from a smear-ripened cheese.</title>
        <authorList>
            <consortium name="US DOE Joint Genome Institute (JGI-PGF)"/>
            <person name="Walter F."/>
            <person name="Albersmeier A."/>
            <person name="Kalinowski J."/>
            <person name="Ruckert C."/>
        </authorList>
    </citation>
    <scope>NUCLEOTIDE SEQUENCE</scope>
    <source>
        <strain evidence="2">CGMCC 1.15958</strain>
    </source>
</reference>
<keyword evidence="3" id="KW-1185">Reference proteome</keyword>
<dbReference type="Proteomes" id="UP000609064">
    <property type="component" value="Unassembled WGS sequence"/>
</dbReference>
<accession>A0A916Z4E9</accession>
<keyword evidence="1" id="KW-0812">Transmembrane</keyword>
<feature type="transmembrane region" description="Helical" evidence="1">
    <location>
        <begin position="196"/>
        <end position="213"/>
    </location>
</feature>